<dbReference type="Pfam" id="PF07428">
    <property type="entry name" value="Tri3"/>
    <property type="match status" value="1"/>
</dbReference>
<gene>
    <name evidence="4" type="ORF">LY89DRAFT_727749</name>
</gene>
<keyword evidence="2" id="KW-0808">Transferase</keyword>
<dbReference type="Gene3D" id="3.30.559.10">
    <property type="entry name" value="Chloramphenicol acetyltransferase-like domain"/>
    <property type="match status" value="1"/>
</dbReference>
<keyword evidence="5" id="KW-1185">Reference proteome</keyword>
<dbReference type="AlphaFoldDB" id="A0A194XS40"/>
<dbReference type="InterPro" id="IPR023213">
    <property type="entry name" value="CAT-like_dom_sf"/>
</dbReference>
<feature type="region of interest" description="Disordered" evidence="3">
    <location>
        <begin position="309"/>
        <end position="332"/>
    </location>
</feature>
<organism evidence="4 5">
    <name type="scientific">Mollisia scopiformis</name>
    <name type="common">Conifer needle endophyte fungus</name>
    <name type="synonym">Phialocephala scopiformis</name>
    <dbReference type="NCBI Taxonomy" id="149040"/>
    <lineage>
        <taxon>Eukaryota</taxon>
        <taxon>Fungi</taxon>
        <taxon>Dikarya</taxon>
        <taxon>Ascomycota</taxon>
        <taxon>Pezizomycotina</taxon>
        <taxon>Leotiomycetes</taxon>
        <taxon>Helotiales</taxon>
        <taxon>Mollisiaceae</taxon>
        <taxon>Mollisia</taxon>
    </lineage>
</organism>
<accession>A0A194XS40</accession>
<dbReference type="PANTHER" id="PTHR42034">
    <property type="entry name" value="CHROMOSOME 7, WHOLE GENOME SHOTGUN SEQUENCE-RELATED"/>
    <property type="match status" value="1"/>
</dbReference>
<dbReference type="InterPro" id="IPR009992">
    <property type="entry name" value="Tri3/Sat12/Sat16/Mac1"/>
</dbReference>
<dbReference type="RefSeq" id="XP_018077316.1">
    <property type="nucleotide sequence ID" value="XM_018219191.1"/>
</dbReference>
<dbReference type="EMBL" id="KQ947405">
    <property type="protein sequence ID" value="KUJ22961.1"/>
    <property type="molecule type" value="Genomic_DNA"/>
</dbReference>
<evidence type="ECO:0000256" key="1">
    <source>
        <dbReference type="ARBA" id="ARBA00006439"/>
    </source>
</evidence>
<sequence length="427" mass="47957">MQYHTPSDQKAQEWVDRTFCCEYGFYEQDFAVLQKTVMTAKQGHDSDNAFLLSHAVVEDGAELVKHSQIMMYVDHQVADGIGTRIIFGKFLTLLASELGSAPSTTKTKIKWEDSGQNLTQPWICCMNEHQTLSGPEYEATAARNREIILNQLKHNPGLPLIQTPQPLTQETYFHTISAEKTTALLQAIKYVVSPSSNITHLGHAAMVLALARTLPTSCRTLCSPCWLNGRRYLHFSVESYVPICQSFAPVFFPEISLSADAGKEEVRDVLVEVCRVATIEYGKIKARKSMLPECVVLFEELGEGMARRNRELETEQKDKTVNADVNKSTDERETADPFFLSDGITEQYISHSYPSRPSLSNPSPNPTFTVNDVQFAAHAEKNLIVRMSSWRGKTTISGEWRGCDFDRGMIVRFLEDVVGIMLSIVDD</sequence>
<dbReference type="GO" id="GO:0016407">
    <property type="term" value="F:acetyltransferase activity"/>
    <property type="evidence" value="ECO:0007669"/>
    <property type="project" value="InterPro"/>
</dbReference>
<dbReference type="PANTHER" id="PTHR42034:SF1">
    <property type="entry name" value="CONDENSATION DOMAIN-CONTAINING PROTEIN"/>
    <property type="match status" value="1"/>
</dbReference>
<dbReference type="Proteomes" id="UP000070700">
    <property type="component" value="Unassembled WGS sequence"/>
</dbReference>
<evidence type="ECO:0000313" key="4">
    <source>
        <dbReference type="EMBL" id="KUJ22961.1"/>
    </source>
</evidence>
<dbReference type="Gene3D" id="3.30.559.30">
    <property type="entry name" value="Nonribosomal peptide synthetase, condensation domain"/>
    <property type="match status" value="2"/>
</dbReference>
<evidence type="ECO:0000256" key="2">
    <source>
        <dbReference type="ARBA" id="ARBA00022679"/>
    </source>
</evidence>
<name>A0A194XS40_MOLSC</name>
<dbReference type="GeneID" id="28828917"/>
<dbReference type="InParanoid" id="A0A194XS40"/>
<evidence type="ECO:0000256" key="3">
    <source>
        <dbReference type="SAM" id="MobiDB-lite"/>
    </source>
</evidence>
<proteinExistence type="inferred from homology"/>
<evidence type="ECO:0008006" key="6">
    <source>
        <dbReference type="Google" id="ProtNLM"/>
    </source>
</evidence>
<evidence type="ECO:0000313" key="5">
    <source>
        <dbReference type="Proteomes" id="UP000070700"/>
    </source>
</evidence>
<dbReference type="OrthoDB" id="2548233at2759"/>
<reference evidence="4 5" key="1">
    <citation type="submission" date="2015-10" db="EMBL/GenBank/DDBJ databases">
        <title>Full genome of DAOMC 229536 Phialocephala scopiformis, a fungal endophyte of spruce producing the potent anti-insectan compound rugulosin.</title>
        <authorList>
            <consortium name="DOE Joint Genome Institute"/>
            <person name="Walker A.K."/>
            <person name="Frasz S.L."/>
            <person name="Seifert K.A."/>
            <person name="Miller J.D."/>
            <person name="Mondo S.J."/>
            <person name="Labutti K."/>
            <person name="Lipzen A."/>
            <person name="Dockter R."/>
            <person name="Kennedy M."/>
            <person name="Grigoriev I.V."/>
            <person name="Spatafora J.W."/>
        </authorList>
    </citation>
    <scope>NUCLEOTIDE SEQUENCE [LARGE SCALE GENOMIC DNA]</scope>
    <source>
        <strain evidence="4 5">CBS 120377</strain>
    </source>
</reference>
<protein>
    <recommendedName>
        <fullName evidence="6">Alcohol acetyltransferase</fullName>
    </recommendedName>
</protein>
<dbReference type="KEGG" id="psco:LY89DRAFT_727749"/>
<dbReference type="GO" id="GO:0043386">
    <property type="term" value="P:mycotoxin biosynthetic process"/>
    <property type="evidence" value="ECO:0007669"/>
    <property type="project" value="InterPro"/>
</dbReference>
<comment type="similarity">
    <text evidence="1">Belongs to the trichothecene O-acetyltransferase family.</text>
</comment>